<proteinExistence type="predicted"/>
<reference evidence="2" key="1">
    <citation type="submission" date="2021-06" db="EMBL/GenBank/DDBJ databases">
        <authorList>
            <person name="Kallberg Y."/>
            <person name="Tangrot J."/>
            <person name="Rosling A."/>
        </authorList>
    </citation>
    <scope>NUCLEOTIDE SEQUENCE</scope>
    <source>
        <strain evidence="2">FL966</strain>
    </source>
</reference>
<gene>
    <name evidence="2" type="ORF">CPELLU_LOCUS4536</name>
</gene>
<evidence type="ECO:0000256" key="1">
    <source>
        <dbReference type="SAM" id="MobiDB-lite"/>
    </source>
</evidence>
<evidence type="ECO:0000313" key="2">
    <source>
        <dbReference type="EMBL" id="CAG8546289.1"/>
    </source>
</evidence>
<organism evidence="2 3">
    <name type="scientific">Cetraspora pellucida</name>
    <dbReference type="NCBI Taxonomy" id="1433469"/>
    <lineage>
        <taxon>Eukaryota</taxon>
        <taxon>Fungi</taxon>
        <taxon>Fungi incertae sedis</taxon>
        <taxon>Mucoromycota</taxon>
        <taxon>Glomeromycotina</taxon>
        <taxon>Glomeromycetes</taxon>
        <taxon>Diversisporales</taxon>
        <taxon>Gigasporaceae</taxon>
        <taxon>Cetraspora</taxon>
    </lineage>
</organism>
<dbReference type="EMBL" id="CAJVQA010002397">
    <property type="protein sequence ID" value="CAG8546289.1"/>
    <property type="molecule type" value="Genomic_DNA"/>
</dbReference>
<accession>A0A9N9B000</accession>
<dbReference type="AlphaFoldDB" id="A0A9N9B000"/>
<protein>
    <submittedName>
        <fullName evidence="2">22951_t:CDS:1</fullName>
    </submittedName>
</protein>
<keyword evidence="3" id="KW-1185">Reference proteome</keyword>
<name>A0A9N9B000_9GLOM</name>
<feature type="region of interest" description="Disordered" evidence="1">
    <location>
        <begin position="87"/>
        <end position="116"/>
    </location>
</feature>
<dbReference type="Proteomes" id="UP000789759">
    <property type="component" value="Unassembled WGS sequence"/>
</dbReference>
<feature type="compositionally biased region" description="Basic and acidic residues" evidence="1">
    <location>
        <begin position="100"/>
        <end position="116"/>
    </location>
</feature>
<evidence type="ECO:0000313" key="3">
    <source>
        <dbReference type="Proteomes" id="UP000789759"/>
    </source>
</evidence>
<comment type="caution">
    <text evidence="2">The sequence shown here is derived from an EMBL/GenBank/DDBJ whole genome shotgun (WGS) entry which is preliminary data.</text>
</comment>
<sequence length="116" mass="13226">ALPLGYQLATFTKINQVTALTASMSLKHYTIYKAFKSSQTYTTSFMLNNIFTAANVHNTKEKKAIIWLHITELNEILESTKQSNEELLLPVNSNQQEQNNTKDDAHMVLEETEPNH</sequence>
<feature type="non-terminal residue" evidence="2">
    <location>
        <position position="116"/>
    </location>
</feature>